<dbReference type="Proteomes" id="UP001500831">
    <property type="component" value="Unassembled WGS sequence"/>
</dbReference>
<keyword evidence="5" id="KW-1185">Reference proteome</keyword>
<dbReference type="InterPro" id="IPR003594">
    <property type="entry name" value="HATPase_dom"/>
</dbReference>
<accession>A0ABP6IJX2</accession>
<evidence type="ECO:0000313" key="5">
    <source>
        <dbReference type="Proteomes" id="UP001500831"/>
    </source>
</evidence>
<dbReference type="InterPro" id="IPR036890">
    <property type="entry name" value="HATPase_C_sf"/>
</dbReference>
<organism evidence="4 5">
    <name type="scientific">Streptosporangium fragile</name>
    <dbReference type="NCBI Taxonomy" id="46186"/>
    <lineage>
        <taxon>Bacteria</taxon>
        <taxon>Bacillati</taxon>
        <taxon>Actinomycetota</taxon>
        <taxon>Actinomycetes</taxon>
        <taxon>Streptosporangiales</taxon>
        <taxon>Streptosporangiaceae</taxon>
        <taxon>Streptosporangium</taxon>
    </lineage>
</organism>
<dbReference type="PANTHER" id="PTHR35526">
    <property type="entry name" value="ANTI-SIGMA-F FACTOR RSBW-RELATED"/>
    <property type="match status" value="1"/>
</dbReference>
<keyword evidence="1" id="KW-0723">Serine/threonine-protein kinase</keyword>
<feature type="region of interest" description="Disordered" evidence="2">
    <location>
        <begin position="1"/>
        <end position="20"/>
    </location>
</feature>
<dbReference type="SUPFAM" id="SSF55874">
    <property type="entry name" value="ATPase domain of HSP90 chaperone/DNA topoisomerase II/histidine kinase"/>
    <property type="match status" value="1"/>
</dbReference>
<evidence type="ECO:0000313" key="4">
    <source>
        <dbReference type="EMBL" id="GAA2882709.1"/>
    </source>
</evidence>
<dbReference type="EMBL" id="BAAAVI010000034">
    <property type="protein sequence ID" value="GAA2882709.1"/>
    <property type="molecule type" value="Genomic_DNA"/>
</dbReference>
<feature type="domain" description="Histidine kinase/HSP90-like ATPase" evidence="3">
    <location>
        <begin position="46"/>
        <end position="158"/>
    </location>
</feature>
<dbReference type="PANTHER" id="PTHR35526:SF3">
    <property type="entry name" value="ANTI-SIGMA-F FACTOR RSBW"/>
    <property type="match status" value="1"/>
</dbReference>
<evidence type="ECO:0000256" key="1">
    <source>
        <dbReference type="ARBA" id="ARBA00022527"/>
    </source>
</evidence>
<dbReference type="Gene3D" id="3.30.565.10">
    <property type="entry name" value="Histidine kinase-like ATPase, C-terminal domain"/>
    <property type="match status" value="1"/>
</dbReference>
<comment type="caution">
    <text evidence="4">The sequence shown here is derived from an EMBL/GenBank/DDBJ whole genome shotgun (WGS) entry which is preliminary data.</text>
</comment>
<protein>
    <recommendedName>
        <fullName evidence="3">Histidine kinase/HSP90-like ATPase domain-containing protein</fullName>
    </recommendedName>
</protein>
<proteinExistence type="predicted"/>
<evidence type="ECO:0000259" key="3">
    <source>
        <dbReference type="Pfam" id="PF13581"/>
    </source>
</evidence>
<reference evidence="5" key="1">
    <citation type="journal article" date="2019" name="Int. J. Syst. Evol. Microbiol.">
        <title>The Global Catalogue of Microorganisms (GCM) 10K type strain sequencing project: providing services to taxonomists for standard genome sequencing and annotation.</title>
        <authorList>
            <consortium name="The Broad Institute Genomics Platform"/>
            <consortium name="The Broad Institute Genome Sequencing Center for Infectious Disease"/>
            <person name="Wu L."/>
            <person name="Ma J."/>
        </authorList>
    </citation>
    <scope>NUCLEOTIDE SEQUENCE [LARGE SCALE GENOMIC DNA]</scope>
    <source>
        <strain evidence="5">JCM 6242</strain>
    </source>
</reference>
<keyword evidence="1" id="KW-0808">Transferase</keyword>
<dbReference type="InterPro" id="IPR050267">
    <property type="entry name" value="Anti-sigma-factor_SerPK"/>
</dbReference>
<dbReference type="Pfam" id="PF13581">
    <property type="entry name" value="HATPase_c_2"/>
    <property type="match status" value="1"/>
</dbReference>
<name>A0ABP6IJX2_9ACTN</name>
<evidence type="ECO:0000256" key="2">
    <source>
        <dbReference type="SAM" id="MobiDB-lite"/>
    </source>
</evidence>
<keyword evidence="1" id="KW-0418">Kinase</keyword>
<gene>
    <name evidence="4" type="ORF">GCM10010517_45860</name>
</gene>
<dbReference type="CDD" id="cd16936">
    <property type="entry name" value="HATPase_RsbW-like"/>
    <property type="match status" value="1"/>
</dbReference>
<sequence>MNEDAHRAAVSAASLSPSDSPRPELIHAMVALRPGGLTWRRTFLGRPDQVSEARRFVRFLLQDSSCGEDAELVVSELASNALRHTSSGQAHGSFIVEVIRKTASIRISVYDCGWGRTPGFRRQQWPSADQESGRGLMTVAALASRVGCRGTQSVGHAVWAEFTLLPS</sequence>